<organism evidence="1 2">
    <name type="scientific">Letharia lupina</name>
    <dbReference type="NCBI Taxonomy" id="560253"/>
    <lineage>
        <taxon>Eukaryota</taxon>
        <taxon>Fungi</taxon>
        <taxon>Dikarya</taxon>
        <taxon>Ascomycota</taxon>
        <taxon>Pezizomycotina</taxon>
        <taxon>Lecanoromycetes</taxon>
        <taxon>OSLEUM clade</taxon>
        <taxon>Lecanoromycetidae</taxon>
        <taxon>Lecanorales</taxon>
        <taxon>Lecanorineae</taxon>
        <taxon>Parmeliaceae</taxon>
        <taxon>Letharia</taxon>
    </lineage>
</organism>
<evidence type="ECO:0000313" key="2">
    <source>
        <dbReference type="Proteomes" id="UP000593566"/>
    </source>
</evidence>
<name>A0A8H6FD76_9LECA</name>
<dbReference type="GeneID" id="59339147"/>
<dbReference type="Proteomes" id="UP000593566">
    <property type="component" value="Unassembled WGS sequence"/>
</dbReference>
<sequence length="298" mass="34087">MNRFRRTFNRRLNMAHQSSPAPPIHLAVPTSSSTSHVHSWTTQDSNLALLECLSMATPTRPALPAELILQILHHPTRWVRLYSISHPPSVEAGKPIVVSVNKPTGIPILYTRPFSAQEVALLRQVVFTFRSRDQGFSSDPDQGSWSWFEASLAQFPSTDEDGQGELHNAAAWTGSYGWVGEWMERHNKRLEKQPRYKIQTNRHASMEPEEYTIELTDEHELVQRVQEGDRVVLWACACFPKWENRVYEAKITVLGMDDLTMGRAEDDTHEGPNDTKRSYKSMDMNVRTICIEDMQPES</sequence>
<protein>
    <submittedName>
        <fullName evidence="1">Uncharacterized protein</fullName>
    </submittedName>
</protein>
<keyword evidence="2" id="KW-1185">Reference proteome</keyword>
<gene>
    <name evidence="1" type="ORF">HO133_010757</name>
</gene>
<proteinExistence type="predicted"/>
<dbReference type="AlphaFoldDB" id="A0A8H6FD76"/>
<dbReference type="RefSeq" id="XP_037153242.1">
    <property type="nucleotide sequence ID" value="XM_037301608.1"/>
</dbReference>
<evidence type="ECO:0000313" key="1">
    <source>
        <dbReference type="EMBL" id="KAF6224182.1"/>
    </source>
</evidence>
<reference evidence="1 2" key="1">
    <citation type="journal article" date="2020" name="Genomics">
        <title>Complete, high-quality genomes from long-read metagenomic sequencing of two wolf lichen thalli reveals enigmatic genome architecture.</title>
        <authorList>
            <person name="McKenzie S.K."/>
            <person name="Walston R.F."/>
            <person name="Allen J.L."/>
        </authorList>
    </citation>
    <scope>NUCLEOTIDE SEQUENCE [LARGE SCALE GENOMIC DNA]</scope>
    <source>
        <strain evidence="1">WasteWater1</strain>
    </source>
</reference>
<dbReference type="EMBL" id="JACCJB010000009">
    <property type="protein sequence ID" value="KAF6224182.1"/>
    <property type="molecule type" value="Genomic_DNA"/>
</dbReference>
<accession>A0A8H6FD76</accession>
<comment type="caution">
    <text evidence="1">The sequence shown here is derived from an EMBL/GenBank/DDBJ whole genome shotgun (WGS) entry which is preliminary data.</text>
</comment>